<dbReference type="EMBL" id="BART01025415">
    <property type="protein sequence ID" value="GAH00629.1"/>
    <property type="molecule type" value="Genomic_DNA"/>
</dbReference>
<proteinExistence type="predicted"/>
<reference evidence="1" key="1">
    <citation type="journal article" date="2014" name="Front. Microbiol.">
        <title>High frequency of phylogenetically diverse reductive dehalogenase-homologous genes in deep subseafloor sedimentary metagenomes.</title>
        <authorList>
            <person name="Kawai M."/>
            <person name="Futagami T."/>
            <person name="Toyoda A."/>
            <person name="Takaki Y."/>
            <person name="Nishi S."/>
            <person name="Hori S."/>
            <person name="Arai W."/>
            <person name="Tsubouchi T."/>
            <person name="Morono Y."/>
            <person name="Uchiyama I."/>
            <person name="Ito T."/>
            <person name="Fujiyama A."/>
            <person name="Inagaki F."/>
            <person name="Takami H."/>
        </authorList>
    </citation>
    <scope>NUCLEOTIDE SEQUENCE</scope>
    <source>
        <strain evidence="1">Expedition CK06-06</strain>
    </source>
</reference>
<dbReference type="AlphaFoldDB" id="X1D6B1"/>
<comment type="caution">
    <text evidence="1">The sequence shown here is derived from an EMBL/GenBank/DDBJ whole genome shotgun (WGS) entry which is preliminary data.</text>
</comment>
<accession>X1D6B1</accession>
<name>X1D6B1_9ZZZZ</name>
<evidence type="ECO:0000313" key="1">
    <source>
        <dbReference type="EMBL" id="GAH00629.1"/>
    </source>
</evidence>
<protein>
    <submittedName>
        <fullName evidence="1">Uncharacterized protein</fullName>
    </submittedName>
</protein>
<sequence length="36" mass="4240">MAGSSKRQRVIPRGEEERWRWLAFGGDMIEEFEALT</sequence>
<gene>
    <name evidence="1" type="ORF">S01H4_45625</name>
</gene>
<organism evidence="1">
    <name type="scientific">marine sediment metagenome</name>
    <dbReference type="NCBI Taxonomy" id="412755"/>
    <lineage>
        <taxon>unclassified sequences</taxon>
        <taxon>metagenomes</taxon>
        <taxon>ecological metagenomes</taxon>
    </lineage>
</organism>
<feature type="non-terminal residue" evidence="1">
    <location>
        <position position="36"/>
    </location>
</feature>